<protein>
    <submittedName>
        <fullName evidence="3">Phage related protein: putative minor tail protein</fullName>
    </submittedName>
</protein>
<feature type="domain" description="Peptidase C51" evidence="2">
    <location>
        <begin position="741"/>
        <end position="862"/>
    </location>
</feature>
<dbReference type="Gene3D" id="1.20.120.20">
    <property type="entry name" value="Apolipoprotein"/>
    <property type="match status" value="2"/>
</dbReference>
<dbReference type="SUPFAM" id="SSF54001">
    <property type="entry name" value="Cysteine proteinases"/>
    <property type="match status" value="1"/>
</dbReference>
<evidence type="ECO:0000256" key="1">
    <source>
        <dbReference type="SAM" id="Phobius"/>
    </source>
</evidence>
<dbReference type="PROSITE" id="PS50911">
    <property type="entry name" value="CHAP"/>
    <property type="match status" value="1"/>
</dbReference>
<name>G0UEU9_9LACO</name>
<accession>G0UEU9</accession>
<dbReference type="AlphaFoldDB" id="G0UEU9"/>
<evidence type="ECO:0000313" key="3">
    <source>
        <dbReference type="EMBL" id="CCC56256.1"/>
    </source>
</evidence>
<feature type="transmembrane region" description="Helical" evidence="1">
    <location>
        <begin position="95"/>
        <end position="119"/>
    </location>
</feature>
<dbReference type="Gene3D" id="1.10.530.10">
    <property type="match status" value="1"/>
</dbReference>
<dbReference type="InterPro" id="IPR038765">
    <property type="entry name" value="Papain-like_cys_pep_sf"/>
</dbReference>
<organism evidence="3">
    <name type="scientific">Weissella thailandensis fsh4-2</name>
    <dbReference type="NCBI Taxonomy" id="1056112"/>
    <lineage>
        <taxon>Bacteria</taxon>
        <taxon>Bacillati</taxon>
        <taxon>Bacillota</taxon>
        <taxon>Bacilli</taxon>
        <taxon>Lactobacillales</taxon>
        <taxon>Lactobacillaceae</taxon>
        <taxon>Weissella</taxon>
    </lineage>
</organism>
<reference evidence="3" key="1">
    <citation type="journal article" date="2011" name="J. Bacteriol.">
        <title>Genome Sequence of Weissella thailandensis fsh4-2.</title>
        <authorList>
            <person name="Benomar N."/>
            <person name="Abriouel H."/>
            <person name="Lee H."/>
            <person name="Cho G.S."/>
            <person name="Huch M."/>
            <person name="Pulido R.P."/>
            <person name="Holzapfel W.H."/>
            <person name="Galvez A."/>
            <person name="Franz C.M."/>
        </authorList>
    </citation>
    <scope>NUCLEOTIDE SEQUENCE</scope>
    <source>
        <strain evidence="3">Fsh4-2</strain>
    </source>
</reference>
<evidence type="ECO:0000259" key="2">
    <source>
        <dbReference type="PROSITE" id="PS50911"/>
    </source>
</evidence>
<feature type="transmembrane region" description="Helical" evidence="1">
    <location>
        <begin position="269"/>
        <end position="289"/>
    </location>
</feature>
<dbReference type="InterPro" id="IPR007921">
    <property type="entry name" value="CHAP_dom"/>
</dbReference>
<dbReference type="InterPro" id="IPR023346">
    <property type="entry name" value="Lysozyme-like_dom_sf"/>
</dbReference>
<dbReference type="Pfam" id="PF05257">
    <property type="entry name" value="CHAP"/>
    <property type="match status" value="1"/>
</dbReference>
<sequence length="1150" mass="124835">MNGWQKIIDAIGKKNLTDIINNLAGVATKAFDGIANGVKTMSKWLEKLKEHPAILAALTTAFKAIGTALAVFVGLKSVVGIITGIKTAFALLNAVLKANIFVAVASAVIGLGVALVSLYKHNKKFRDFVNGIVDATVDFAKSIGKWFGNAFDTIGDFFKSIGKSFSNGGKTIQKFTKSISKWFKGIGKSIGNGADAIGDWFNGLVKGFQKGWNKFVKSTTKIAKGFGKFLGDGADAIGDWFNGLIKGFQNGWNKFIKGVKKLAKGFGKAMLYALALPVGIAITITKPLVEPLKKIINSLVKWVKKAWNSTVSFLKKIWKPVQKTWNSVWNAISKFFTNTFNKIKKIFKSSINSIKGTLSTALNFISKTWHKAWNAIADFFDDIGNGKHGIKRLFTNAINSISSFLSKMMKRISKTWRKGWNAISNFLKSIWNGIKKFFGKIYDWFTSRISSLLKSIQRTWNKVWRSISSFFTDIWNGIKKTASNAWNWMSDKLSGFGTNVSKTWTNMWTGIKDFFSDIWDDIKGLAKDGMNGIIGFINTGVSGINGVIHNFGGKKQTIKPLKKLATGTAGAPSGLAMVNDGFDSPTGQELIIDNKGQGTILPGRNRLVNFEGGETVVPASVTEAMLGGHKFANGTGGWFGSVKSFFGDVADDISDAISSATGKAKDFLNIAMHPVKYIEDKVFNPMTKGISNLSGKAFSSLGSAFGGNKGVKGQQSNWWHELWKMLKDTMSGSGGGGLGDDYRFKNKKKDEGMPAGDPLGYFFRECVSFVASRLANVGVKPSLFTGLGNGSNWTSAHVKHKSTPDVGDIAVYSNGSKYGNHVSVVTGVKNGRFSEEGYNYGGNGKYYKSSGLKFGDATTFLNFGKSAAKGKSSSNKSDSPLQKLIRSQVSGLFDWVSDMMSSLLGSFNGGGEQATGPGTKPSGSHKNWLKQAGIKSNFDKWNYIINHESGWNPKAQNPSSSAYGIGQALPPSKMASFGSDYMTNPITQLKWMKSYVNGRYGGINNAYAFWKNHHWYANGGRTNGVGLVGEVDGEDEWVVNPNRRSADETILGSIKETADKQPNSFAAKLAQVVNTAKSGSQSNMIAQLPHGSHEQSVNQSNGGVDLSGDVHMVVQLDSGEVARATYPKIRVLQNQDIQLKGQTTGNMYGY</sequence>
<keyword evidence="1" id="KW-1133">Transmembrane helix</keyword>
<keyword evidence="1" id="KW-0812">Transmembrane</keyword>
<dbReference type="EMBL" id="HE575142">
    <property type="protein sequence ID" value="CCC56256.1"/>
    <property type="molecule type" value="Genomic_DNA"/>
</dbReference>
<dbReference type="Gene3D" id="3.90.1720.10">
    <property type="entry name" value="endopeptidase domain like (from Nostoc punctiforme)"/>
    <property type="match status" value="1"/>
</dbReference>
<proteinExistence type="predicted"/>
<reference evidence="3" key="2">
    <citation type="submission" date="2011-07" db="EMBL/GenBank/DDBJ databases">
        <authorList>
            <person name="Franz C."/>
        </authorList>
    </citation>
    <scope>NUCLEOTIDE SEQUENCE</scope>
    <source>
        <strain evidence="3">Fsh4-2</strain>
    </source>
</reference>
<gene>
    <name evidence="3" type="ORF">WT2_00250</name>
</gene>
<dbReference type="SUPFAM" id="SSF53955">
    <property type="entry name" value="Lysozyme-like"/>
    <property type="match status" value="1"/>
</dbReference>
<keyword evidence="1" id="KW-0472">Membrane</keyword>